<keyword evidence="5" id="KW-1185">Reference proteome</keyword>
<gene>
    <name evidence="4" type="ORF">Acor_27430</name>
</gene>
<sequence>MNADPTLGSAPGWPLVLYFHHVNALVDHYTALTPDGFRRALETVLSEVGPALDPAGIGPGFRPPDHPGVLLTFDDGYRDNLEIAAPLLAEFGVKVLLFCVTGELDAADRLSDAERAALPPRRSFLTWAEADRFAALGHVLSAHTVGHPKLPELGHREAAEEIATSLDRIRARTGEPARTFAYPYGLIPERPAVLAGVLAFGTVKSPPTSWAHRPLHIRRTYLPADEGERWARLAIGWREQWFGSQ</sequence>
<comment type="subcellular location">
    <subcellularLocation>
        <location evidence="1">Secreted</location>
    </subcellularLocation>
</comment>
<evidence type="ECO:0000256" key="1">
    <source>
        <dbReference type="ARBA" id="ARBA00004613"/>
    </source>
</evidence>
<dbReference type="GO" id="GO:0016810">
    <property type="term" value="F:hydrolase activity, acting on carbon-nitrogen (but not peptide) bonds"/>
    <property type="evidence" value="ECO:0007669"/>
    <property type="project" value="InterPro"/>
</dbReference>
<evidence type="ECO:0000313" key="5">
    <source>
        <dbReference type="Proteomes" id="UP000334990"/>
    </source>
</evidence>
<evidence type="ECO:0000259" key="3">
    <source>
        <dbReference type="PROSITE" id="PS51677"/>
    </source>
</evidence>
<dbReference type="PANTHER" id="PTHR34216">
    <property type="match status" value="1"/>
</dbReference>
<dbReference type="PROSITE" id="PS51677">
    <property type="entry name" value="NODB"/>
    <property type="match status" value="1"/>
</dbReference>
<organism evidence="4 5">
    <name type="scientific">Acrocarpospora corrugata</name>
    <dbReference type="NCBI Taxonomy" id="35763"/>
    <lineage>
        <taxon>Bacteria</taxon>
        <taxon>Bacillati</taxon>
        <taxon>Actinomycetota</taxon>
        <taxon>Actinomycetes</taxon>
        <taxon>Streptosporangiales</taxon>
        <taxon>Streptosporangiaceae</taxon>
        <taxon>Acrocarpospora</taxon>
    </lineage>
</organism>
<dbReference type="InterPro" id="IPR002509">
    <property type="entry name" value="NODB_dom"/>
</dbReference>
<dbReference type="CDD" id="cd10918">
    <property type="entry name" value="CE4_NodB_like_5s_6s"/>
    <property type="match status" value="1"/>
</dbReference>
<comment type="caution">
    <text evidence="4">The sequence shown here is derived from an EMBL/GenBank/DDBJ whole genome shotgun (WGS) entry which is preliminary data.</text>
</comment>
<dbReference type="InterPro" id="IPR011330">
    <property type="entry name" value="Glyco_hydro/deAcase_b/a-brl"/>
</dbReference>
<evidence type="ECO:0000256" key="2">
    <source>
        <dbReference type="ARBA" id="ARBA00022729"/>
    </source>
</evidence>
<dbReference type="GO" id="GO:0005975">
    <property type="term" value="P:carbohydrate metabolic process"/>
    <property type="evidence" value="ECO:0007669"/>
    <property type="project" value="InterPro"/>
</dbReference>
<dbReference type="RefSeq" id="WP_170316915.1">
    <property type="nucleotide sequence ID" value="NZ_BAAABN010000098.1"/>
</dbReference>
<reference evidence="4 5" key="1">
    <citation type="submission" date="2019-10" db="EMBL/GenBank/DDBJ databases">
        <title>Whole genome shotgun sequence of Acrocarpospora corrugata NBRC 13972.</title>
        <authorList>
            <person name="Ichikawa N."/>
            <person name="Kimura A."/>
            <person name="Kitahashi Y."/>
            <person name="Komaki H."/>
            <person name="Oguchi A."/>
        </authorList>
    </citation>
    <scope>NUCLEOTIDE SEQUENCE [LARGE SCALE GENOMIC DNA]</scope>
    <source>
        <strain evidence="4 5">NBRC 13972</strain>
    </source>
</reference>
<dbReference type="Pfam" id="PF01522">
    <property type="entry name" value="Polysacc_deac_1"/>
    <property type="match status" value="1"/>
</dbReference>
<dbReference type="EMBL" id="BLAD01000046">
    <property type="protein sequence ID" value="GES00679.1"/>
    <property type="molecule type" value="Genomic_DNA"/>
</dbReference>
<feature type="domain" description="NodB homology" evidence="3">
    <location>
        <begin position="67"/>
        <end position="245"/>
    </location>
</feature>
<evidence type="ECO:0000313" key="4">
    <source>
        <dbReference type="EMBL" id="GES00679.1"/>
    </source>
</evidence>
<dbReference type="Proteomes" id="UP000334990">
    <property type="component" value="Unassembled WGS sequence"/>
</dbReference>
<accession>A0A5M3VWY2</accession>
<name>A0A5M3VWY2_9ACTN</name>
<protein>
    <recommendedName>
        <fullName evidence="3">NodB homology domain-containing protein</fullName>
    </recommendedName>
</protein>
<keyword evidence="2" id="KW-0732">Signal</keyword>
<dbReference type="GO" id="GO:0005576">
    <property type="term" value="C:extracellular region"/>
    <property type="evidence" value="ECO:0007669"/>
    <property type="project" value="UniProtKB-SubCell"/>
</dbReference>
<dbReference type="InterPro" id="IPR051398">
    <property type="entry name" value="Polysacch_Deacetylase"/>
</dbReference>
<dbReference type="Gene3D" id="3.20.20.370">
    <property type="entry name" value="Glycoside hydrolase/deacetylase"/>
    <property type="match status" value="1"/>
</dbReference>
<dbReference type="AlphaFoldDB" id="A0A5M3VWY2"/>
<dbReference type="PANTHER" id="PTHR34216:SF3">
    <property type="entry name" value="POLY-BETA-1,6-N-ACETYL-D-GLUCOSAMINE N-DEACETYLASE"/>
    <property type="match status" value="1"/>
</dbReference>
<proteinExistence type="predicted"/>
<dbReference type="SUPFAM" id="SSF88713">
    <property type="entry name" value="Glycoside hydrolase/deacetylase"/>
    <property type="match status" value="1"/>
</dbReference>